<evidence type="ECO:0000259" key="2">
    <source>
        <dbReference type="PROSITE" id="PS50184"/>
    </source>
</evidence>
<protein>
    <recommendedName>
        <fullName evidence="2">VWFC domain-containing protein</fullName>
    </recommendedName>
</protein>
<evidence type="ECO:0000313" key="4">
    <source>
        <dbReference type="Proteomes" id="UP000801492"/>
    </source>
</evidence>
<dbReference type="Gene3D" id="2.10.70.10">
    <property type="entry name" value="Complement Module, domain 1"/>
    <property type="match status" value="1"/>
</dbReference>
<name>A0A8K0CMW1_IGNLU</name>
<feature type="domain" description="VWFC" evidence="2">
    <location>
        <begin position="146"/>
        <end position="223"/>
    </location>
</feature>
<dbReference type="PROSITE" id="PS50184">
    <property type="entry name" value="VWFC_2"/>
    <property type="match status" value="1"/>
</dbReference>
<proteinExistence type="predicted"/>
<feature type="chain" id="PRO_5035427508" description="VWFC domain-containing protein" evidence="1">
    <location>
        <begin position="19"/>
        <end position="283"/>
    </location>
</feature>
<feature type="signal peptide" evidence="1">
    <location>
        <begin position="1"/>
        <end position="18"/>
    </location>
</feature>
<keyword evidence="4" id="KW-1185">Reference proteome</keyword>
<organism evidence="3 4">
    <name type="scientific">Ignelater luminosus</name>
    <name type="common">Cucubano</name>
    <name type="synonym">Pyrophorus luminosus</name>
    <dbReference type="NCBI Taxonomy" id="2038154"/>
    <lineage>
        <taxon>Eukaryota</taxon>
        <taxon>Metazoa</taxon>
        <taxon>Ecdysozoa</taxon>
        <taxon>Arthropoda</taxon>
        <taxon>Hexapoda</taxon>
        <taxon>Insecta</taxon>
        <taxon>Pterygota</taxon>
        <taxon>Neoptera</taxon>
        <taxon>Endopterygota</taxon>
        <taxon>Coleoptera</taxon>
        <taxon>Polyphaga</taxon>
        <taxon>Elateriformia</taxon>
        <taxon>Elateroidea</taxon>
        <taxon>Elateridae</taxon>
        <taxon>Agrypninae</taxon>
        <taxon>Pyrophorini</taxon>
        <taxon>Ignelater</taxon>
    </lineage>
</organism>
<sequence>MFTLSLFGFATLFMLSNAQHNNCNSNLNSNFVYEDLKCAPNYDDSKTCIKEYDCSHINNKPSGNCLLRGKLYNPGETPDAASGASGRCDHAKCTCSENGDFRCRVPSDTCGEWWGPSLLKPGCYFGYELNKCCSSSEICPPFDGNVKCEVNGVTYKEGERFNHPTEKCTQCVCHKGFNGNLVAPFCQKMNCTTELLYSEQIRDHCAPFFRDADSCCPSRWICPAEDQIYVPASSQPPKEPQCQFGNRKMHIGDKIRHKDSWTVTTCECVTPPYLTCTSKVEQA</sequence>
<keyword evidence="1" id="KW-0732">Signal</keyword>
<dbReference type="InterPro" id="IPR001007">
    <property type="entry name" value="VWF_dom"/>
</dbReference>
<evidence type="ECO:0000256" key="1">
    <source>
        <dbReference type="SAM" id="SignalP"/>
    </source>
</evidence>
<reference evidence="3" key="1">
    <citation type="submission" date="2019-08" db="EMBL/GenBank/DDBJ databases">
        <title>The genome of the North American firefly Photinus pyralis.</title>
        <authorList>
            <consortium name="Photinus pyralis genome working group"/>
            <person name="Fallon T.R."/>
            <person name="Sander Lower S.E."/>
            <person name="Weng J.-K."/>
        </authorList>
    </citation>
    <scope>NUCLEOTIDE SEQUENCE</scope>
    <source>
        <strain evidence="3">TRF0915ILg1</strain>
        <tissue evidence="3">Whole body</tissue>
    </source>
</reference>
<comment type="caution">
    <text evidence="3">The sequence shown here is derived from an EMBL/GenBank/DDBJ whole genome shotgun (WGS) entry which is preliminary data.</text>
</comment>
<evidence type="ECO:0000313" key="3">
    <source>
        <dbReference type="EMBL" id="KAF2888122.1"/>
    </source>
</evidence>
<dbReference type="Proteomes" id="UP000801492">
    <property type="component" value="Unassembled WGS sequence"/>
</dbReference>
<dbReference type="EMBL" id="VTPC01079826">
    <property type="protein sequence ID" value="KAF2888122.1"/>
    <property type="molecule type" value="Genomic_DNA"/>
</dbReference>
<gene>
    <name evidence="3" type="ORF">ILUMI_18051</name>
</gene>
<dbReference type="OrthoDB" id="365605at2759"/>
<accession>A0A8K0CMW1</accession>
<dbReference type="AlphaFoldDB" id="A0A8K0CMW1"/>